<dbReference type="InterPro" id="IPR019145">
    <property type="entry name" value="Mediator_Med10"/>
</dbReference>
<evidence type="ECO:0000313" key="9">
    <source>
        <dbReference type="EMBL" id="GMI45046.1"/>
    </source>
</evidence>
<dbReference type="OrthoDB" id="10439256at2759"/>
<feature type="coiled-coil region" evidence="7">
    <location>
        <begin position="216"/>
        <end position="250"/>
    </location>
</feature>
<dbReference type="GO" id="GO:0006357">
    <property type="term" value="P:regulation of transcription by RNA polymerase II"/>
    <property type="evidence" value="ECO:0007669"/>
    <property type="project" value="InterPro"/>
</dbReference>
<gene>
    <name evidence="6" type="primary">MED10</name>
    <name evidence="9" type="ORF">TrCOL_g3319</name>
</gene>
<dbReference type="EMBL" id="BRYA01000235">
    <property type="protein sequence ID" value="GMI45046.1"/>
    <property type="molecule type" value="Genomic_DNA"/>
</dbReference>
<evidence type="ECO:0000256" key="5">
    <source>
        <dbReference type="ARBA" id="ARBA00023242"/>
    </source>
</evidence>
<evidence type="ECO:0000256" key="7">
    <source>
        <dbReference type="SAM" id="Coils"/>
    </source>
</evidence>
<evidence type="ECO:0000313" key="10">
    <source>
        <dbReference type="Proteomes" id="UP001165065"/>
    </source>
</evidence>
<comment type="subunit">
    <text evidence="6">Component of the Mediator complex.</text>
</comment>
<comment type="function">
    <text evidence="6">Component of the Mediator complex, a coactivator involved in the regulated transcription of nearly all RNA polymerase II-dependent genes. Mediator functions as a bridge to convey information from gene-specific regulatory proteins to the basal RNA polymerase II transcription machinery. Mediator is recruited to promoters by direct interactions with regulatory proteins and serves as a scaffold for the assembly of a functional preinitiation complex with RNA polymerase II and the general transcription factors.</text>
</comment>
<dbReference type="GO" id="GO:0016592">
    <property type="term" value="C:mediator complex"/>
    <property type="evidence" value="ECO:0007669"/>
    <property type="project" value="InterPro"/>
</dbReference>
<dbReference type="GO" id="GO:0003712">
    <property type="term" value="F:transcription coregulator activity"/>
    <property type="evidence" value="ECO:0007669"/>
    <property type="project" value="InterPro"/>
</dbReference>
<evidence type="ECO:0000256" key="3">
    <source>
        <dbReference type="ARBA" id="ARBA00023015"/>
    </source>
</evidence>
<reference evidence="10" key="1">
    <citation type="journal article" date="2023" name="Commun. Biol.">
        <title>Genome analysis of Parmales, the sister group of diatoms, reveals the evolutionary specialization of diatoms from phago-mixotrophs to photoautotrophs.</title>
        <authorList>
            <person name="Ban H."/>
            <person name="Sato S."/>
            <person name="Yoshikawa S."/>
            <person name="Yamada K."/>
            <person name="Nakamura Y."/>
            <person name="Ichinomiya M."/>
            <person name="Sato N."/>
            <person name="Blanc-Mathieu R."/>
            <person name="Endo H."/>
            <person name="Kuwata A."/>
            <person name="Ogata H."/>
        </authorList>
    </citation>
    <scope>NUCLEOTIDE SEQUENCE [LARGE SCALE GENOMIC DNA]</scope>
</reference>
<dbReference type="Proteomes" id="UP001165065">
    <property type="component" value="Unassembled WGS sequence"/>
</dbReference>
<sequence length="267" mass="29698">MLPSHPLNSDSTTRVEQNASNYASNLHANMVSMSQQLCSIRSEVSHLPQSMVPVDLLDLMDHGGGVNPSLWMLEAARVVKVMEEGVRGRRGVWEKVRERLADEDDQGRVEGQKGGGEEEGEEEEGDGTIKASPLAYLADSVDLLALTYHGVLVMLRDYGSQMISEGAREEEQKEKEKTPEEREKEFVDKAVSMVRAGEARVRSGMAMVLAAYPLDFRGEVEEIGKLQEEIDGLEEKLRKARERGRRVAKETDELLGEKVTDSLIDLS</sequence>
<evidence type="ECO:0000256" key="8">
    <source>
        <dbReference type="SAM" id="MobiDB-lite"/>
    </source>
</evidence>
<keyword evidence="4 6" id="KW-0804">Transcription</keyword>
<keyword evidence="5 6" id="KW-0539">Nucleus</keyword>
<comment type="similarity">
    <text evidence="2 6">Belongs to the Mediator complex subunit 10 family.</text>
</comment>
<keyword evidence="3 6" id="KW-0805">Transcription regulation</keyword>
<keyword evidence="6" id="KW-0010">Activator</keyword>
<dbReference type="Pfam" id="PF09748">
    <property type="entry name" value="Med10"/>
    <property type="match status" value="1"/>
</dbReference>
<name>A0A9W7GFH5_9STRA</name>
<feature type="compositionally biased region" description="Basic and acidic residues" evidence="8">
    <location>
        <begin position="102"/>
        <end position="111"/>
    </location>
</feature>
<organism evidence="9 10">
    <name type="scientific">Triparma columacea</name>
    <dbReference type="NCBI Taxonomy" id="722753"/>
    <lineage>
        <taxon>Eukaryota</taxon>
        <taxon>Sar</taxon>
        <taxon>Stramenopiles</taxon>
        <taxon>Ochrophyta</taxon>
        <taxon>Bolidophyceae</taxon>
        <taxon>Parmales</taxon>
        <taxon>Triparmaceae</taxon>
        <taxon>Triparma</taxon>
    </lineage>
</organism>
<evidence type="ECO:0000256" key="4">
    <source>
        <dbReference type="ARBA" id="ARBA00023163"/>
    </source>
</evidence>
<accession>A0A9W7GFH5</accession>
<protein>
    <recommendedName>
        <fullName evidence="6">Mediator of RNA polymerase II transcription subunit 10</fullName>
    </recommendedName>
    <alternativeName>
        <fullName evidence="6">Mediator complex subunit 10</fullName>
    </alternativeName>
</protein>
<feature type="region of interest" description="Disordered" evidence="8">
    <location>
        <begin position="102"/>
        <end position="127"/>
    </location>
</feature>
<dbReference type="AlphaFoldDB" id="A0A9W7GFH5"/>
<evidence type="ECO:0000256" key="1">
    <source>
        <dbReference type="ARBA" id="ARBA00004123"/>
    </source>
</evidence>
<comment type="caution">
    <text evidence="9">The sequence shown here is derived from an EMBL/GenBank/DDBJ whole genome shotgun (WGS) entry which is preliminary data.</text>
</comment>
<keyword evidence="10" id="KW-1185">Reference proteome</keyword>
<comment type="subcellular location">
    <subcellularLocation>
        <location evidence="1 6">Nucleus</location>
    </subcellularLocation>
</comment>
<evidence type="ECO:0000256" key="2">
    <source>
        <dbReference type="ARBA" id="ARBA00005389"/>
    </source>
</evidence>
<keyword evidence="7" id="KW-0175">Coiled coil</keyword>
<proteinExistence type="inferred from homology"/>
<feature type="compositionally biased region" description="Acidic residues" evidence="8">
    <location>
        <begin position="117"/>
        <end position="126"/>
    </location>
</feature>
<evidence type="ECO:0000256" key="6">
    <source>
        <dbReference type="RuleBase" id="RU364146"/>
    </source>
</evidence>